<reference evidence="4 5" key="1">
    <citation type="journal article" date="2016" name="Sci. Rep.">
        <title>Peltaster fructicola genome reveals evolution from an invasive phytopathogen to an ectophytic parasite.</title>
        <authorList>
            <person name="Xu C."/>
            <person name="Chen H."/>
            <person name="Gleason M.L."/>
            <person name="Xu J.R."/>
            <person name="Liu H."/>
            <person name="Zhang R."/>
            <person name="Sun G."/>
        </authorList>
    </citation>
    <scope>NUCLEOTIDE SEQUENCE [LARGE SCALE GENOMIC DNA]</scope>
    <source>
        <strain evidence="4 5">LNHT1506</strain>
    </source>
</reference>
<sequence length="720" mass="79348">MAAAISTAFQSNTAEDEDSFKPSRAAPPIPTVAYANTSAARAPEQGERPIFQNNTAQHRAQQQQNLNAPPSAYQQQHFSRPSTQQTIAGSTRGRQHGQQSSISTQAEAPPPKKRSNSFSFLRRSSSTQPVPRNAQVQQQSPIVAGTAQQRYSSSGNHAISPSDGSVTSGSTGLFRARSRDSRGERNMLRKQSKLKQQQQAELERQQRAHEAATRQPPTLPQHNPLPGIETFGGEQHSGHAYTDSQAPPAVPTGAANFSRPAMASPQLNSSSPAYAVQPQDGPQVNGNGDYYEPSGERSTSMTNRGRYSYASSMAQTGNINSPRRVRRRKDPTPFNVLVIGTKNSGKTSFISFLRNSLALRSDRQEASVPAPNTRTTFTDQYLETEIDGERVGVTLWDSVGLEKNIVDLQLREMTAFIESKFEDTFSEEQKVIRSPGFRDTHIHCVFLVLDPVRLDSNVLAAASSGQSTGGLDTDLDLQVLKALWGKTTVIPVISKADTLTTSHMTFLKRAVWQSVKGAKLNPLDALELDLDDDDDEDEDDEYDEDRPAVKSRPNHARQASLSSTVSDDDLYIPMSILSPDPYSMPPYTKYAPKSQAEIGRRYAWGFASPFDPQHCDFIRLRDTIFSEWRSDLRELSRVKWYEQWRTSRLRNAPASKSRVPSASISQGIPIRDGQSRQDSRSVAAGPRTVPRTPQIDTQHENAPAPVGVAVTTPGGMEPQY</sequence>
<gene>
    <name evidence="4" type="ORF">AMS68_004749</name>
</gene>
<proteinExistence type="inferred from homology"/>
<feature type="domain" description="Septin-type G" evidence="3">
    <location>
        <begin position="330"/>
        <end position="651"/>
    </location>
</feature>
<dbReference type="OrthoDB" id="5337438at2759"/>
<feature type="compositionally biased region" description="Basic and acidic residues" evidence="2">
    <location>
        <begin position="177"/>
        <end position="187"/>
    </location>
</feature>
<dbReference type="EMBL" id="CP051141">
    <property type="protein sequence ID" value="QIW99231.1"/>
    <property type="molecule type" value="Genomic_DNA"/>
</dbReference>
<feature type="compositionally biased region" description="Acidic residues" evidence="2">
    <location>
        <begin position="527"/>
        <end position="544"/>
    </location>
</feature>
<feature type="region of interest" description="Disordered" evidence="2">
    <location>
        <begin position="1"/>
        <end position="303"/>
    </location>
</feature>
<evidence type="ECO:0000259" key="3">
    <source>
        <dbReference type="PROSITE" id="PS51719"/>
    </source>
</evidence>
<feature type="compositionally biased region" description="Basic and acidic residues" evidence="2">
    <location>
        <begin position="201"/>
        <end position="212"/>
    </location>
</feature>
<dbReference type="SUPFAM" id="SSF52540">
    <property type="entry name" value="P-loop containing nucleoside triphosphate hydrolases"/>
    <property type="match status" value="1"/>
</dbReference>
<feature type="compositionally biased region" description="Polar residues" evidence="2">
    <location>
        <begin position="96"/>
        <end position="106"/>
    </location>
</feature>
<comment type="similarity">
    <text evidence="1">Belongs to the TRAFAC class TrmE-Era-EngA-EngB-Septin-like GTPase superfamily. Septin GTPase family.</text>
</comment>
<feature type="region of interest" description="Disordered" evidence="2">
    <location>
        <begin position="527"/>
        <end position="563"/>
    </location>
</feature>
<dbReference type="InterPro" id="IPR027417">
    <property type="entry name" value="P-loop_NTPase"/>
</dbReference>
<evidence type="ECO:0000256" key="1">
    <source>
        <dbReference type="RuleBase" id="RU004560"/>
    </source>
</evidence>
<dbReference type="InterPro" id="IPR030379">
    <property type="entry name" value="G_SEPTIN_dom"/>
</dbReference>
<dbReference type="FunFam" id="3.40.50.300:FF:001827">
    <property type="entry name" value="Septin"/>
    <property type="match status" value="1"/>
</dbReference>
<dbReference type="Proteomes" id="UP000503462">
    <property type="component" value="Chromosome 3"/>
</dbReference>
<evidence type="ECO:0000256" key="2">
    <source>
        <dbReference type="SAM" id="MobiDB-lite"/>
    </source>
</evidence>
<evidence type="ECO:0000313" key="5">
    <source>
        <dbReference type="Proteomes" id="UP000503462"/>
    </source>
</evidence>
<feature type="compositionally biased region" description="Polar residues" evidence="2">
    <location>
        <begin position="51"/>
        <end position="89"/>
    </location>
</feature>
<dbReference type="PROSITE" id="PS51719">
    <property type="entry name" value="G_SEPTIN"/>
    <property type="match status" value="1"/>
</dbReference>
<keyword evidence="5" id="KW-1185">Reference proteome</keyword>
<protein>
    <recommendedName>
        <fullName evidence="3">Septin-type G domain-containing protein</fullName>
    </recommendedName>
</protein>
<keyword evidence="1" id="KW-0547">Nucleotide-binding</keyword>
<dbReference type="AlphaFoldDB" id="A0A6H0XWT1"/>
<organism evidence="4 5">
    <name type="scientific">Peltaster fructicola</name>
    <dbReference type="NCBI Taxonomy" id="286661"/>
    <lineage>
        <taxon>Eukaryota</taxon>
        <taxon>Fungi</taxon>
        <taxon>Dikarya</taxon>
        <taxon>Ascomycota</taxon>
        <taxon>Pezizomycotina</taxon>
        <taxon>Dothideomycetes</taxon>
        <taxon>Dothideomycetes incertae sedis</taxon>
        <taxon>Peltaster</taxon>
    </lineage>
</organism>
<name>A0A6H0XWT1_9PEZI</name>
<dbReference type="PANTHER" id="PTHR18884">
    <property type="entry name" value="SEPTIN"/>
    <property type="match status" value="1"/>
</dbReference>
<accession>A0A6H0XWT1</accession>
<feature type="compositionally biased region" description="Polar residues" evidence="2">
    <location>
        <begin position="127"/>
        <end position="171"/>
    </location>
</feature>
<feature type="compositionally biased region" description="Low complexity" evidence="2">
    <location>
        <begin position="116"/>
        <end position="126"/>
    </location>
</feature>
<keyword evidence="1" id="KW-0342">GTP-binding</keyword>
<dbReference type="Pfam" id="PF00735">
    <property type="entry name" value="Septin"/>
    <property type="match status" value="1"/>
</dbReference>
<feature type="region of interest" description="Disordered" evidence="2">
    <location>
        <begin position="651"/>
        <end position="720"/>
    </location>
</feature>
<evidence type="ECO:0000313" key="4">
    <source>
        <dbReference type="EMBL" id="QIW99231.1"/>
    </source>
</evidence>
<dbReference type="GO" id="GO:0005525">
    <property type="term" value="F:GTP binding"/>
    <property type="evidence" value="ECO:0007669"/>
    <property type="project" value="UniProtKB-KW"/>
</dbReference>
<dbReference type="Gene3D" id="3.40.50.300">
    <property type="entry name" value="P-loop containing nucleotide triphosphate hydrolases"/>
    <property type="match status" value="1"/>
</dbReference>